<feature type="transmembrane region" description="Helical" evidence="1">
    <location>
        <begin position="54"/>
        <end position="78"/>
    </location>
</feature>
<reference evidence="2" key="1">
    <citation type="submission" date="2018-08" db="EMBL/GenBank/DDBJ databases">
        <title>Murine metabolic-syndrome-specific gut microbial biobank.</title>
        <authorList>
            <person name="Liu C."/>
        </authorList>
    </citation>
    <scope>NUCLEOTIDE SEQUENCE [LARGE SCALE GENOMIC DNA]</scope>
    <source>
        <strain evidence="2">Z82</strain>
    </source>
</reference>
<feature type="transmembrane region" description="Helical" evidence="1">
    <location>
        <begin position="217"/>
        <end position="238"/>
    </location>
</feature>
<organism evidence="2">
    <name type="scientific">Muribaculaceae bacterium Z82</name>
    <dbReference type="NCBI Taxonomy" id="2304548"/>
    <lineage>
        <taxon>Bacteria</taxon>
        <taxon>Pseudomonadati</taxon>
        <taxon>Bacteroidota</taxon>
        <taxon>Bacteroidia</taxon>
        <taxon>Bacteroidales</taxon>
        <taxon>Muribaculaceae</taxon>
    </lineage>
</organism>
<feature type="transmembrane region" description="Helical" evidence="1">
    <location>
        <begin position="283"/>
        <end position="313"/>
    </location>
</feature>
<proteinExistence type="predicted"/>
<dbReference type="InterPro" id="IPR010540">
    <property type="entry name" value="CmpB_TMEM229"/>
</dbReference>
<evidence type="ECO:0000256" key="1">
    <source>
        <dbReference type="SAM" id="Phobius"/>
    </source>
</evidence>
<evidence type="ECO:0008006" key="3">
    <source>
        <dbReference type="Google" id="ProtNLM"/>
    </source>
</evidence>
<name>A0A7C9NLJ3_9BACT</name>
<feature type="transmembrane region" description="Helical" evidence="1">
    <location>
        <begin position="90"/>
        <end position="114"/>
    </location>
</feature>
<evidence type="ECO:0000313" key="2">
    <source>
        <dbReference type="EMBL" id="NBI34287.1"/>
    </source>
</evidence>
<dbReference type="AlphaFoldDB" id="A0A7C9NLJ3"/>
<sequence length="427" mass="47312">MWLVAALYCLVVCLKGRDAATNDRTNVDHRNENFVPAGSAAAIDRRRLPLAAKVFGVLCVVVGVAVTVLLALVIVDAIREVQKSGLQTQMSNVALVISVVQSVLLVASAVLSVFLGVRLLTNRRRFAAQTAEALLFVVVAAAICEVMDNGIHGSLISYGVTVVFLIALQSYLDPSLAEERELQRKLREMDVRDEAEEGTLGLDPSGKGYITLNFFNLFWIFVVCSVIGLVAEVAYHMIVVDPGHYEDRAGLLFGPFSPIYGFGGVLMTMALNRYYRSNVVVVFLVSAVIGGAFEYFVSWFMQFAFGIVAWDYTGTFLSIGGRTNAYFMAMWGLMGVFWIKLALPVMLKIVNLIPWNWRYALTSVAAAFMIADCAFTLVALDCWYMREAGIPQDTAIQVFFDEHFDDKFMEHRFQSMSIDPDSATRAR</sequence>
<gene>
    <name evidence="2" type="ORF">D1639_04420</name>
</gene>
<feature type="transmembrane region" description="Helical" evidence="1">
    <location>
        <begin position="250"/>
        <end position="271"/>
    </location>
</feature>
<dbReference type="EMBL" id="QWKH01000021">
    <property type="protein sequence ID" value="NBI34287.1"/>
    <property type="molecule type" value="Genomic_DNA"/>
</dbReference>
<keyword evidence="1" id="KW-1133">Transmembrane helix</keyword>
<keyword evidence="1" id="KW-0812">Transmembrane</keyword>
<feature type="transmembrane region" description="Helical" evidence="1">
    <location>
        <begin position="325"/>
        <end position="347"/>
    </location>
</feature>
<keyword evidence="1" id="KW-0472">Membrane</keyword>
<accession>A0A7C9NLJ3</accession>
<dbReference type="Pfam" id="PF06541">
    <property type="entry name" value="ABC_trans_CmpB"/>
    <property type="match status" value="1"/>
</dbReference>
<feature type="transmembrane region" description="Helical" evidence="1">
    <location>
        <begin position="359"/>
        <end position="380"/>
    </location>
</feature>
<protein>
    <recommendedName>
        <fullName evidence="3">ABC transporter permease</fullName>
    </recommendedName>
</protein>
<comment type="caution">
    <text evidence="2">The sequence shown here is derived from an EMBL/GenBank/DDBJ whole genome shotgun (WGS) entry which is preliminary data.</text>
</comment>